<gene>
    <name evidence="3" type="ORF">NKI27_10820</name>
</gene>
<dbReference type="InterPro" id="IPR050960">
    <property type="entry name" value="AB_hydrolase_4_sf"/>
</dbReference>
<organism evidence="3 4">
    <name type="scientific">Alkalimarinus alittae</name>
    <dbReference type="NCBI Taxonomy" id="2961619"/>
    <lineage>
        <taxon>Bacteria</taxon>
        <taxon>Pseudomonadati</taxon>
        <taxon>Pseudomonadota</taxon>
        <taxon>Gammaproteobacteria</taxon>
        <taxon>Alteromonadales</taxon>
        <taxon>Alteromonadaceae</taxon>
        <taxon>Alkalimarinus</taxon>
    </lineage>
</organism>
<reference evidence="3" key="1">
    <citation type="submission" date="2022-06" db="EMBL/GenBank/DDBJ databases">
        <title>Alkalimarinus sp. nov., isolated from gut of a Alitta virens.</title>
        <authorList>
            <person name="Yang A.I."/>
            <person name="Shin N.-R."/>
        </authorList>
    </citation>
    <scope>NUCLEOTIDE SEQUENCE</scope>
    <source>
        <strain evidence="3">A2M4</strain>
    </source>
</reference>
<evidence type="ECO:0000313" key="3">
    <source>
        <dbReference type="EMBL" id="UZE94580.1"/>
    </source>
</evidence>
<evidence type="ECO:0000259" key="2">
    <source>
        <dbReference type="Pfam" id="PF00561"/>
    </source>
</evidence>
<dbReference type="Gene3D" id="3.40.50.1820">
    <property type="entry name" value="alpha/beta hydrolase"/>
    <property type="match status" value="1"/>
</dbReference>
<dbReference type="Proteomes" id="UP001163739">
    <property type="component" value="Chromosome"/>
</dbReference>
<dbReference type="PIRSF" id="PIRSF005211">
    <property type="entry name" value="Ab_hydro_YheT"/>
    <property type="match status" value="1"/>
</dbReference>
<dbReference type="PANTHER" id="PTHR10794">
    <property type="entry name" value="ABHYDROLASE DOMAIN-CONTAINING PROTEIN"/>
    <property type="match status" value="1"/>
</dbReference>
<dbReference type="Pfam" id="PF00561">
    <property type="entry name" value="Abhydrolase_1"/>
    <property type="match status" value="1"/>
</dbReference>
<dbReference type="InterPro" id="IPR000073">
    <property type="entry name" value="AB_hydrolase_1"/>
</dbReference>
<evidence type="ECO:0000313" key="4">
    <source>
        <dbReference type="Proteomes" id="UP001163739"/>
    </source>
</evidence>
<dbReference type="SUPFAM" id="SSF53474">
    <property type="entry name" value="alpha/beta-Hydrolases"/>
    <property type="match status" value="1"/>
</dbReference>
<proteinExistence type="inferred from homology"/>
<dbReference type="PANTHER" id="PTHR10794:SF63">
    <property type="entry name" value="ALPHA_BETA HYDROLASE 1, ISOFORM A"/>
    <property type="match status" value="1"/>
</dbReference>
<comment type="similarity">
    <text evidence="1">Belongs to the AB hydrolase superfamily. AB hydrolase 4 family.</text>
</comment>
<protein>
    <submittedName>
        <fullName evidence="3">Alpha/beta fold hydrolase</fullName>
    </submittedName>
</protein>
<keyword evidence="3" id="KW-0378">Hydrolase</keyword>
<dbReference type="InterPro" id="IPR029058">
    <property type="entry name" value="AB_hydrolase_fold"/>
</dbReference>
<feature type="domain" description="AB hydrolase-1" evidence="2">
    <location>
        <begin position="80"/>
        <end position="317"/>
    </location>
</feature>
<name>A0ABY6MXM4_9ALTE</name>
<accession>A0ABY6MXM4</accession>
<dbReference type="RefSeq" id="WP_265046072.1">
    <property type="nucleotide sequence ID" value="NZ_CP100390.1"/>
</dbReference>
<dbReference type="InterPro" id="IPR012020">
    <property type="entry name" value="ABHD4"/>
</dbReference>
<dbReference type="GO" id="GO:0016787">
    <property type="term" value="F:hydrolase activity"/>
    <property type="evidence" value="ECO:0007669"/>
    <property type="project" value="UniProtKB-KW"/>
</dbReference>
<sequence length="337" mass="38266">MNSEQPPFKPKGLLTNKHLQSVLASSKLRKHLLKNQAHDLREQEQPVILDCGDGVRLHALHSPQLKDDQQANQSNNASKLIILIHGWEGSAESTYLLSTASSLYNKGYSILRLHLRDHGPSGYLNEDLFHAARLDEISGAIKNISNRYAYTDYALVGFSLGGNIALRISQRVKEEQLKLASITAISPVISPADTMKALNDGLTIYKQYFTKKWKRALKSKQNHFPDKYDFSHLITQQNLSKMTDQLVDKHTPYSTTEDYFSQYTLNPADFTDLSVKTFIIMAEDDPVIPNQSFCHFESNNNLKIFSFVNGGHCGFIKNWRLDCWLDDALPRILFEHA</sequence>
<dbReference type="EMBL" id="CP100390">
    <property type="protein sequence ID" value="UZE94580.1"/>
    <property type="molecule type" value="Genomic_DNA"/>
</dbReference>
<evidence type="ECO:0000256" key="1">
    <source>
        <dbReference type="ARBA" id="ARBA00010884"/>
    </source>
</evidence>
<keyword evidence="4" id="KW-1185">Reference proteome</keyword>